<gene>
    <name evidence="2" type="ORF">CLV71_101496</name>
</gene>
<dbReference type="EMBL" id="SOCP01000001">
    <property type="protein sequence ID" value="TDV57623.1"/>
    <property type="molecule type" value="Genomic_DNA"/>
</dbReference>
<accession>A0A4R7W4J3</accession>
<name>A0A4R7W4J3_9PSEU</name>
<protein>
    <submittedName>
        <fullName evidence="2">Uncharacterized protein</fullName>
    </submittedName>
</protein>
<dbReference type="Proteomes" id="UP000294927">
    <property type="component" value="Unassembled WGS sequence"/>
</dbReference>
<evidence type="ECO:0000313" key="3">
    <source>
        <dbReference type="Proteomes" id="UP000294927"/>
    </source>
</evidence>
<feature type="region of interest" description="Disordered" evidence="1">
    <location>
        <begin position="1"/>
        <end position="60"/>
    </location>
</feature>
<feature type="compositionally biased region" description="Polar residues" evidence="1">
    <location>
        <begin position="44"/>
        <end position="53"/>
    </location>
</feature>
<dbReference type="RefSeq" id="WP_133900866.1">
    <property type="nucleotide sequence ID" value="NZ_SOCP01000001.1"/>
</dbReference>
<evidence type="ECO:0000256" key="1">
    <source>
        <dbReference type="SAM" id="MobiDB-lite"/>
    </source>
</evidence>
<dbReference type="AlphaFoldDB" id="A0A4R7W4J3"/>
<organism evidence="2 3">
    <name type="scientific">Actinophytocola oryzae</name>
    <dbReference type="NCBI Taxonomy" id="502181"/>
    <lineage>
        <taxon>Bacteria</taxon>
        <taxon>Bacillati</taxon>
        <taxon>Actinomycetota</taxon>
        <taxon>Actinomycetes</taxon>
        <taxon>Pseudonocardiales</taxon>
        <taxon>Pseudonocardiaceae</taxon>
    </lineage>
</organism>
<evidence type="ECO:0000313" key="2">
    <source>
        <dbReference type="EMBL" id="TDV57623.1"/>
    </source>
</evidence>
<sequence length="60" mass="6377">MKRSNAGLDESTDGSSSDDDSLEERARKQARTMLATQGPVDTQLVLTPSSSKASAPHWTG</sequence>
<reference evidence="2 3" key="1">
    <citation type="submission" date="2019-03" db="EMBL/GenBank/DDBJ databases">
        <title>Genomic Encyclopedia of Archaeal and Bacterial Type Strains, Phase II (KMG-II): from individual species to whole genera.</title>
        <authorList>
            <person name="Goeker M."/>
        </authorList>
    </citation>
    <scope>NUCLEOTIDE SEQUENCE [LARGE SCALE GENOMIC DNA]</scope>
    <source>
        <strain evidence="2 3">DSM 45499</strain>
    </source>
</reference>
<feature type="compositionally biased region" description="Acidic residues" evidence="1">
    <location>
        <begin position="10"/>
        <end position="22"/>
    </location>
</feature>
<keyword evidence="3" id="KW-1185">Reference proteome</keyword>
<comment type="caution">
    <text evidence="2">The sequence shown here is derived from an EMBL/GenBank/DDBJ whole genome shotgun (WGS) entry which is preliminary data.</text>
</comment>
<proteinExistence type="predicted"/>